<feature type="compositionally biased region" description="Polar residues" evidence="1">
    <location>
        <begin position="29"/>
        <end position="44"/>
    </location>
</feature>
<feature type="region of interest" description="Disordered" evidence="1">
    <location>
        <begin position="1"/>
        <end position="44"/>
    </location>
</feature>
<feature type="compositionally biased region" description="Polar residues" evidence="1">
    <location>
        <begin position="12"/>
        <end position="21"/>
    </location>
</feature>
<dbReference type="Proteomes" id="UP001212997">
    <property type="component" value="Unassembled WGS sequence"/>
</dbReference>
<organism evidence="2 3">
    <name type="scientific">Meripilus lineatus</name>
    <dbReference type="NCBI Taxonomy" id="2056292"/>
    <lineage>
        <taxon>Eukaryota</taxon>
        <taxon>Fungi</taxon>
        <taxon>Dikarya</taxon>
        <taxon>Basidiomycota</taxon>
        <taxon>Agaricomycotina</taxon>
        <taxon>Agaricomycetes</taxon>
        <taxon>Polyporales</taxon>
        <taxon>Meripilaceae</taxon>
        <taxon>Meripilus</taxon>
    </lineage>
</organism>
<dbReference type="EMBL" id="JANAWD010000441">
    <property type="protein sequence ID" value="KAJ3479408.1"/>
    <property type="molecule type" value="Genomic_DNA"/>
</dbReference>
<protein>
    <submittedName>
        <fullName evidence="2">Uncharacterized protein</fullName>
    </submittedName>
</protein>
<dbReference type="AlphaFoldDB" id="A0AAD5YAL1"/>
<comment type="caution">
    <text evidence="2">The sequence shown here is derived from an EMBL/GenBank/DDBJ whole genome shotgun (WGS) entry which is preliminary data.</text>
</comment>
<gene>
    <name evidence="2" type="ORF">NLI96_g9083</name>
</gene>
<sequence>MPSPASEVFTLGQPSDTVHTSTVDRNRYELSSVTSTGKDSNSNRTEIELAMSLDLEEVQILTRQHDGMG</sequence>
<proteinExistence type="predicted"/>
<accession>A0AAD5YAL1</accession>
<evidence type="ECO:0000313" key="3">
    <source>
        <dbReference type="Proteomes" id="UP001212997"/>
    </source>
</evidence>
<evidence type="ECO:0000313" key="2">
    <source>
        <dbReference type="EMBL" id="KAJ3479408.1"/>
    </source>
</evidence>
<evidence type="ECO:0000256" key="1">
    <source>
        <dbReference type="SAM" id="MobiDB-lite"/>
    </source>
</evidence>
<name>A0AAD5YAL1_9APHY</name>
<reference evidence="2" key="1">
    <citation type="submission" date="2022-07" db="EMBL/GenBank/DDBJ databases">
        <title>Genome Sequence of Physisporinus lineatus.</title>
        <authorList>
            <person name="Buettner E."/>
        </authorList>
    </citation>
    <scope>NUCLEOTIDE SEQUENCE</scope>
    <source>
        <strain evidence="2">VT162</strain>
    </source>
</reference>
<keyword evidence="3" id="KW-1185">Reference proteome</keyword>